<reference evidence="2 3" key="1">
    <citation type="submission" date="2016-06" db="EMBL/GenBank/DDBJ databases">
        <title>The sequenced genome of the ice-adhering bacterium Marinomonas primoryensis, from Antarctica.</title>
        <authorList>
            <person name="Graham L."/>
            <person name="Vance T.D.R."/>
            <person name="Davies P.L."/>
        </authorList>
    </citation>
    <scope>NUCLEOTIDE SEQUENCE [LARGE SCALE GENOMIC DNA]</scope>
    <source>
        <strain evidence="2 3">AceL</strain>
    </source>
</reference>
<evidence type="ECO:0000313" key="2">
    <source>
        <dbReference type="EMBL" id="AWX98650.1"/>
    </source>
</evidence>
<feature type="domain" description="Haemin-degrading HemS/ChuX" evidence="1">
    <location>
        <begin position="45"/>
        <end position="171"/>
    </location>
</feature>
<gene>
    <name evidence="2" type="ORF">A8139_00580</name>
</gene>
<dbReference type="AlphaFoldDB" id="A0A2Z4PM44"/>
<dbReference type="OrthoDB" id="316630at2"/>
<dbReference type="CDD" id="cd16831">
    <property type="entry name" value="HemS-like_C"/>
    <property type="match status" value="1"/>
</dbReference>
<protein>
    <submittedName>
        <fullName evidence="2">Hemin transporter</fullName>
    </submittedName>
</protein>
<evidence type="ECO:0000313" key="3">
    <source>
        <dbReference type="Proteomes" id="UP000249898"/>
    </source>
</evidence>
<name>A0A2Z4PM44_9GAMM</name>
<dbReference type="Gene3D" id="3.40.1570.10">
    <property type="entry name" value="HemS/ChuS/ChuX like domains"/>
    <property type="match status" value="2"/>
</dbReference>
<accession>A0A2Z4PM44</accession>
<dbReference type="SUPFAM" id="SSF144064">
    <property type="entry name" value="Heme iron utilization protein-like"/>
    <property type="match status" value="1"/>
</dbReference>
<dbReference type="Proteomes" id="UP000249898">
    <property type="component" value="Chromosome"/>
</dbReference>
<evidence type="ECO:0000259" key="1">
    <source>
        <dbReference type="Pfam" id="PF05171"/>
    </source>
</evidence>
<dbReference type="CDD" id="cd16830">
    <property type="entry name" value="HemS-like_N"/>
    <property type="match status" value="1"/>
</dbReference>
<organism evidence="2 3">
    <name type="scientific">Marinomonas primoryensis</name>
    <dbReference type="NCBI Taxonomy" id="178399"/>
    <lineage>
        <taxon>Bacteria</taxon>
        <taxon>Pseudomonadati</taxon>
        <taxon>Pseudomonadota</taxon>
        <taxon>Gammaproteobacteria</taxon>
        <taxon>Oceanospirillales</taxon>
        <taxon>Oceanospirillaceae</taxon>
        <taxon>Marinomonas</taxon>
    </lineage>
</organism>
<feature type="domain" description="Haemin-degrading HemS/ChuX" evidence="1">
    <location>
        <begin position="225"/>
        <end position="356"/>
    </location>
</feature>
<proteinExistence type="predicted"/>
<dbReference type="InterPro" id="IPR053733">
    <property type="entry name" value="Heme_Transport_Util_sf"/>
</dbReference>
<dbReference type="InterPro" id="IPR007845">
    <property type="entry name" value="HemS/ChuX_dom"/>
</dbReference>
<dbReference type="EMBL" id="CP016181">
    <property type="protein sequence ID" value="AWX98650.1"/>
    <property type="molecule type" value="Genomic_DNA"/>
</dbReference>
<dbReference type="Pfam" id="PF05171">
    <property type="entry name" value="HemS"/>
    <property type="match status" value="2"/>
</dbReference>
<sequence>MEGCMSLQEKFNRSVVDTELTKKYHQYAMENTKVRRRDAADALKTSEAALIDEQAGLQSIRLNGDIKAIIEALPTLGYVMILMRNDHAVHERKGVYQNVKINGAMGLIIADDRSIDLRLFLSQWKHVFAVKELVGSTERYSLQFFNGEGIAIQKIFLQPESDLQAYESLLDLYANEDQSSPLMFVKTEHKTNLADDNDVDQAKLISDWSNITDVHQFMGLLKRHNVSREQAFKLVGTQYAEVFSVNKLEETLHKIVQEAVSIMCFVGNKGGIQIHTGAINKVVKMGDWLNVLDPEFNLHLLMPGVAHTWLIRKPSSNGIITSLELYDANGDQIAQFFGQRTEGKSENPQWRALVEAML</sequence>
<dbReference type="GO" id="GO:0006826">
    <property type="term" value="P:iron ion transport"/>
    <property type="evidence" value="ECO:0007669"/>
    <property type="project" value="InterPro"/>
</dbReference>